<sequence>MKRALLSVSNKDGLIEFAQGLIEHDYEIISTGGTLQTLIKAGIKATAVENITGFPEILDGRVKTLHPNIHAALLAKRDDPEHMATLRTHDITPIDLVAVNLYPFKETIEKADVTYDQAIENIDIGGPSMLRSAAKNAKDVIVVVDPHDYAAVLTAINDQTVTAEFRHHLQAKTFRHTAAYDTLIANYLSDESYPEKLTVSYEKDFDLRYGENPHQTAAVYADQLPKDYSILRAEILHGKRLSYNNIKDADAALRTIVEFQTAPTVVTLKHMNPAGIGQASTIEKAWDKAFAADDISIFGGIVVLNREVDRATAEKMHAIFLEIIIAPSFTDEAYTVLAKKKNLRLLKLPMADQLPKELEITSVLGGAVVQQMDTVVEEADDFECVSEIKPTAEQIKSLVFAQKAVKHVKSNAILVAADGQTLGIGAGQPNRIDSVKIAIKHAQSKPAFSQAVLASDAFFPMDDSVKFAADQGIRAIVEPGGSIKDKDSIAMANKLGVALVFSHNRHFRH</sequence>
<evidence type="ECO:0000256" key="7">
    <source>
        <dbReference type="ARBA" id="ARBA00023268"/>
    </source>
</evidence>
<dbReference type="EC" id="2.1.2.3" evidence="10"/>
<dbReference type="InterPro" id="IPR011607">
    <property type="entry name" value="MGS-like_dom"/>
</dbReference>
<dbReference type="InterPro" id="IPR002695">
    <property type="entry name" value="PurH-like"/>
</dbReference>
<protein>
    <recommendedName>
        <fullName evidence="10">Bifunctional purine biosynthesis protein PurH</fullName>
    </recommendedName>
    <domain>
        <recommendedName>
            <fullName evidence="10">Phosphoribosylaminoimidazolecarboxamide formyltransferase</fullName>
            <ecNumber evidence="10">2.1.2.3</ecNumber>
        </recommendedName>
        <alternativeName>
            <fullName evidence="10">AICAR transformylase</fullName>
        </alternativeName>
    </domain>
    <domain>
        <recommendedName>
            <fullName evidence="10">IMP cyclohydrolase</fullName>
            <ecNumber evidence="10">3.5.4.10</ecNumber>
        </recommendedName>
        <alternativeName>
            <fullName evidence="10">ATIC</fullName>
        </alternativeName>
        <alternativeName>
            <fullName evidence="10">IMP synthase</fullName>
        </alternativeName>
        <alternativeName>
            <fullName evidence="10">Inosinicase</fullName>
        </alternativeName>
    </domain>
</protein>
<keyword evidence="6 10" id="KW-0378">Hydrolase</keyword>
<reference evidence="12" key="2">
    <citation type="submission" date="2019-01" db="EMBL/GenBank/DDBJ databases">
        <title>Oenococcus sicerae UCMA17102.</title>
        <authorList>
            <person name="Cousin F.J."/>
            <person name="Le Guellec R."/>
            <person name="Cretenet M."/>
        </authorList>
    </citation>
    <scope>NUCLEOTIDE SEQUENCE</scope>
    <source>
        <strain evidence="12">UCMA17102</strain>
    </source>
</reference>
<dbReference type="GO" id="GO:0006189">
    <property type="term" value="P:'de novo' IMP biosynthetic process"/>
    <property type="evidence" value="ECO:0007669"/>
    <property type="project" value="UniProtKB-UniRule"/>
</dbReference>
<dbReference type="EMBL" id="CP029684">
    <property type="protein sequence ID" value="QAS70558.1"/>
    <property type="molecule type" value="Genomic_DNA"/>
</dbReference>
<dbReference type="Proteomes" id="UP000286907">
    <property type="component" value="Chromosome"/>
</dbReference>
<comment type="catalytic activity">
    <reaction evidence="8 10">
        <text>(6R)-10-formyltetrahydrofolate + 5-amino-1-(5-phospho-beta-D-ribosyl)imidazole-4-carboxamide = 5-formamido-1-(5-phospho-D-ribosyl)imidazole-4-carboxamide + (6S)-5,6,7,8-tetrahydrofolate</text>
        <dbReference type="Rhea" id="RHEA:22192"/>
        <dbReference type="ChEBI" id="CHEBI:57453"/>
        <dbReference type="ChEBI" id="CHEBI:58467"/>
        <dbReference type="ChEBI" id="CHEBI:58475"/>
        <dbReference type="ChEBI" id="CHEBI:195366"/>
        <dbReference type="EC" id="2.1.2.3"/>
    </reaction>
</comment>
<feature type="domain" description="MGS-like" evidence="11">
    <location>
        <begin position="1"/>
        <end position="144"/>
    </location>
</feature>
<organism evidence="12 15">
    <name type="scientific">Oenococcus sicerae</name>
    <dbReference type="NCBI Taxonomy" id="2203724"/>
    <lineage>
        <taxon>Bacteria</taxon>
        <taxon>Bacillati</taxon>
        <taxon>Bacillota</taxon>
        <taxon>Bacilli</taxon>
        <taxon>Lactobacillales</taxon>
        <taxon>Lactobacillaceae</taxon>
        <taxon>Oenococcus</taxon>
    </lineage>
</organism>
<keyword evidence="4 10" id="KW-0808">Transferase</keyword>
<comment type="pathway">
    <text evidence="1 10">Purine metabolism; IMP biosynthesis via de novo pathway; IMP from 5-formamido-1-(5-phospho-D-ribosyl)imidazole-4-carboxamide: step 1/1.</text>
</comment>
<name>A0AAJ1VNH9_9LACO</name>
<comment type="pathway">
    <text evidence="2 10">Purine metabolism; IMP biosynthesis via de novo pathway; 5-formamido-1-(5-phospho-D-ribosyl)imidazole-4-carboxamide from 5-amino-1-(5-phospho-D-ribosyl)imidazole-4-carboxamide (10-formyl THF route): step 1/1.</text>
</comment>
<dbReference type="FunFam" id="3.40.140.20:FF:000002">
    <property type="entry name" value="Bifunctional purine biosynthesis protein PurH"/>
    <property type="match status" value="1"/>
</dbReference>
<evidence type="ECO:0000259" key="11">
    <source>
        <dbReference type="PROSITE" id="PS51855"/>
    </source>
</evidence>
<evidence type="ECO:0000256" key="6">
    <source>
        <dbReference type="ARBA" id="ARBA00022801"/>
    </source>
</evidence>
<dbReference type="NCBIfam" id="NF002049">
    <property type="entry name" value="PRK00881.1"/>
    <property type="match status" value="1"/>
</dbReference>
<dbReference type="Pfam" id="PF01808">
    <property type="entry name" value="AICARFT_IMPCHas"/>
    <property type="match status" value="1"/>
</dbReference>
<evidence type="ECO:0000256" key="1">
    <source>
        <dbReference type="ARBA" id="ARBA00004844"/>
    </source>
</evidence>
<dbReference type="FunFam" id="3.40.50.1380:FF:000001">
    <property type="entry name" value="Bifunctional purine biosynthesis protein PurH"/>
    <property type="match status" value="1"/>
</dbReference>
<evidence type="ECO:0000256" key="4">
    <source>
        <dbReference type="ARBA" id="ARBA00022679"/>
    </source>
</evidence>
<keyword evidence="7 10" id="KW-0511">Multifunctional enzyme</keyword>
<dbReference type="NCBIfam" id="TIGR00355">
    <property type="entry name" value="purH"/>
    <property type="match status" value="1"/>
</dbReference>
<evidence type="ECO:0000256" key="8">
    <source>
        <dbReference type="ARBA" id="ARBA00050488"/>
    </source>
</evidence>
<comment type="catalytic activity">
    <reaction evidence="9 10">
        <text>IMP + H2O = 5-formamido-1-(5-phospho-D-ribosyl)imidazole-4-carboxamide</text>
        <dbReference type="Rhea" id="RHEA:18445"/>
        <dbReference type="ChEBI" id="CHEBI:15377"/>
        <dbReference type="ChEBI" id="CHEBI:58053"/>
        <dbReference type="ChEBI" id="CHEBI:58467"/>
        <dbReference type="EC" id="3.5.4.10"/>
    </reaction>
</comment>
<dbReference type="PANTHER" id="PTHR11692">
    <property type="entry name" value="BIFUNCTIONAL PURINE BIOSYNTHESIS PROTEIN PURH"/>
    <property type="match status" value="1"/>
</dbReference>
<dbReference type="Gene3D" id="3.40.50.1380">
    <property type="entry name" value="Methylglyoxal synthase-like domain"/>
    <property type="match status" value="1"/>
</dbReference>
<dbReference type="GO" id="GO:0003937">
    <property type="term" value="F:IMP cyclohydrolase activity"/>
    <property type="evidence" value="ECO:0007669"/>
    <property type="project" value="UniProtKB-UniRule"/>
</dbReference>
<dbReference type="AlphaFoldDB" id="A0AAJ1VNH9"/>
<evidence type="ECO:0000313" key="15">
    <source>
        <dbReference type="Proteomes" id="UP001167919"/>
    </source>
</evidence>
<dbReference type="GO" id="GO:0004643">
    <property type="term" value="F:phosphoribosylaminoimidazolecarboxamide formyltransferase activity"/>
    <property type="evidence" value="ECO:0007669"/>
    <property type="project" value="UniProtKB-UniRule"/>
</dbReference>
<evidence type="ECO:0000313" key="14">
    <source>
        <dbReference type="Proteomes" id="UP000286907"/>
    </source>
</evidence>
<dbReference type="SMART" id="SM00851">
    <property type="entry name" value="MGS"/>
    <property type="match status" value="1"/>
</dbReference>
<dbReference type="FunFam" id="3.40.140.20:FF:000001">
    <property type="entry name" value="Bifunctional purine biosynthesis protein PurH"/>
    <property type="match status" value="1"/>
</dbReference>
<dbReference type="SUPFAM" id="SSF52335">
    <property type="entry name" value="Methylglyoxal synthase-like"/>
    <property type="match status" value="1"/>
</dbReference>
<dbReference type="PANTHER" id="PTHR11692:SF0">
    <property type="entry name" value="BIFUNCTIONAL PURINE BIOSYNTHESIS PROTEIN ATIC"/>
    <property type="match status" value="1"/>
</dbReference>
<evidence type="ECO:0000313" key="12">
    <source>
        <dbReference type="EMBL" id="MDN6899874.1"/>
    </source>
</evidence>
<dbReference type="HAMAP" id="MF_00139">
    <property type="entry name" value="PurH"/>
    <property type="match status" value="1"/>
</dbReference>
<reference evidence="13 14" key="1">
    <citation type="journal article" date="2019" name="Syst. Appl. Microbiol.">
        <title>Oenococcus sicerae sp. nov., isolated from French cider.</title>
        <authorList>
            <person name="Cousin F.J."/>
            <person name="Le Guellec R."/>
            <person name="Chagnot C."/>
            <person name="Goux D."/>
            <person name="Dalmasso M."/>
            <person name="Laplace J.M."/>
            <person name="Cretenet M."/>
        </authorList>
    </citation>
    <scope>NUCLEOTIDE SEQUENCE [LARGE SCALE GENOMIC DNA]</scope>
    <source>
        <strain evidence="13 14">UCMA 15228</strain>
    </source>
</reference>
<dbReference type="InterPro" id="IPR036914">
    <property type="entry name" value="MGS-like_dom_sf"/>
</dbReference>
<evidence type="ECO:0000313" key="13">
    <source>
        <dbReference type="EMBL" id="QAS70558.1"/>
    </source>
</evidence>
<dbReference type="InterPro" id="IPR024051">
    <property type="entry name" value="AICAR_Tfase_dup_dom_sf"/>
</dbReference>
<gene>
    <name evidence="10 12" type="primary">purH</name>
    <name evidence="13" type="ORF">DLJ48_08485</name>
    <name evidence="12" type="ORF">EVC35_02490</name>
</gene>
<keyword evidence="5 10" id="KW-0658">Purine biosynthesis</keyword>
<dbReference type="PIRSF" id="PIRSF000414">
    <property type="entry name" value="AICARFT_IMPCHas"/>
    <property type="match status" value="1"/>
</dbReference>
<evidence type="ECO:0000256" key="2">
    <source>
        <dbReference type="ARBA" id="ARBA00004954"/>
    </source>
</evidence>
<dbReference type="EMBL" id="SDWY01000001">
    <property type="protein sequence ID" value="MDN6899874.1"/>
    <property type="molecule type" value="Genomic_DNA"/>
</dbReference>
<accession>A0AAJ1VNH9</accession>
<reference evidence="13" key="3">
    <citation type="submission" date="2020-01" db="EMBL/GenBank/DDBJ databases">
        <authorList>
            <person name="Cousin F.J."/>
            <person name="Le Guellec R."/>
            <person name="Cretenet M."/>
        </authorList>
    </citation>
    <scope>NUCLEOTIDE SEQUENCE</scope>
    <source>
        <strain evidence="13">UCMA 15228</strain>
    </source>
</reference>
<evidence type="ECO:0000256" key="3">
    <source>
        <dbReference type="ARBA" id="ARBA00007667"/>
    </source>
</evidence>
<comment type="domain">
    <text evidence="10">The IMP cyclohydrolase activity resides in the N-terminal region.</text>
</comment>
<dbReference type="Proteomes" id="UP001167919">
    <property type="component" value="Unassembled WGS sequence"/>
</dbReference>
<proteinExistence type="inferred from homology"/>
<dbReference type="Pfam" id="PF02142">
    <property type="entry name" value="MGS"/>
    <property type="match status" value="1"/>
</dbReference>
<keyword evidence="14" id="KW-1185">Reference proteome</keyword>
<evidence type="ECO:0000256" key="9">
    <source>
        <dbReference type="ARBA" id="ARBA00050687"/>
    </source>
</evidence>
<dbReference type="GO" id="GO:0005829">
    <property type="term" value="C:cytosol"/>
    <property type="evidence" value="ECO:0007669"/>
    <property type="project" value="TreeGrafter"/>
</dbReference>
<evidence type="ECO:0000256" key="10">
    <source>
        <dbReference type="HAMAP-Rule" id="MF_00139"/>
    </source>
</evidence>
<dbReference type="SUPFAM" id="SSF53927">
    <property type="entry name" value="Cytidine deaminase-like"/>
    <property type="match status" value="1"/>
</dbReference>
<dbReference type="InterPro" id="IPR016193">
    <property type="entry name" value="Cytidine_deaminase-like"/>
</dbReference>
<dbReference type="PROSITE" id="PS51855">
    <property type="entry name" value="MGS"/>
    <property type="match status" value="1"/>
</dbReference>
<evidence type="ECO:0000256" key="5">
    <source>
        <dbReference type="ARBA" id="ARBA00022755"/>
    </source>
</evidence>
<comment type="similarity">
    <text evidence="3 10">Belongs to the PurH family.</text>
</comment>
<dbReference type="SMART" id="SM00798">
    <property type="entry name" value="AICARFT_IMPCHas"/>
    <property type="match status" value="1"/>
</dbReference>
<dbReference type="EC" id="3.5.4.10" evidence="10"/>
<dbReference type="RefSeq" id="WP_128687024.1">
    <property type="nucleotide sequence ID" value="NZ_CP029684.2"/>
</dbReference>
<dbReference type="Gene3D" id="3.40.140.20">
    <property type="match status" value="2"/>
</dbReference>
<dbReference type="CDD" id="cd01421">
    <property type="entry name" value="IMPCH"/>
    <property type="match status" value="1"/>
</dbReference>